<evidence type="ECO:0000313" key="1">
    <source>
        <dbReference type="EMBL" id="SOJ57574.1"/>
    </source>
</evidence>
<comment type="caution">
    <text evidence="1">The sequence shown here is derived from an EMBL/GenBank/DDBJ whole genome shotgun (WGS) entry which is preliminary data.</text>
</comment>
<dbReference type="EMBL" id="OCTY01000002">
    <property type="protein sequence ID" value="SOJ57574.1"/>
    <property type="molecule type" value="Genomic_DNA"/>
</dbReference>
<dbReference type="Proteomes" id="UP000554965">
    <property type="component" value="Unassembled WGS sequence"/>
</dbReference>
<gene>
    <name evidence="1" type="ORF">MSIMFB_05052</name>
</gene>
<dbReference type="Gene3D" id="3.40.960.10">
    <property type="entry name" value="VSR Endonuclease"/>
    <property type="match status" value="1"/>
</dbReference>
<evidence type="ECO:0008006" key="3">
    <source>
        <dbReference type="Google" id="ProtNLM"/>
    </source>
</evidence>
<accession>A0A7Z7IS44</accession>
<name>A0A7Z7IS44_9MYCO</name>
<protein>
    <recommendedName>
        <fullName evidence="3">DUF559 domain-containing protein</fullName>
    </recommendedName>
</protein>
<keyword evidence="2" id="KW-1185">Reference proteome</keyword>
<dbReference type="AlphaFoldDB" id="A0A7Z7IS44"/>
<reference evidence="1 2" key="1">
    <citation type="submission" date="2017-10" db="EMBL/GenBank/DDBJ databases">
        <authorList>
            <consortium name="Urmite Genomes"/>
        </authorList>
    </citation>
    <scope>NUCLEOTIDE SEQUENCE [LARGE SCALE GENOMIC DNA]</scope>
    <source>
        <strain evidence="1 2">FB-527</strain>
    </source>
</reference>
<dbReference type="InterPro" id="IPR011335">
    <property type="entry name" value="Restrct_endonuc-II-like"/>
</dbReference>
<dbReference type="SUPFAM" id="SSF52980">
    <property type="entry name" value="Restriction endonuclease-like"/>
    <property type="match status" value="1"/>
</dbReference>
<evidence type="ECO:0000313" key="2">
    <source>
        <dbReference type="Proteomes" id="UP000554965"/>
    </source>
</evidence>
<sequence>MVEPFIGSEAVGNGDLVKSALRTRYTKVFRDVYVSPGSELTPLIRARAGWLWSRRRGVVAGLSASAVHGAKWVDVAAPLEIIHSNRNPMPGIRVRGERVEEDEVALIDGVPVTTPARTALDIGCWYRVGEAVPAIDALMAASGLKVTDIDVLMQRYPGRRGIRQARKSLSLVDAGAQSPQETWLRLMLVEAGLPRPETQIPVSDEFGDVIAYLDMGWDDVQVAVEYDGDQHRSNKRQYAWDIRRMEMLQRRGWIVVRVVAGDRPQEVIHRVRAALAVRASRQRGARKPASRWRDAWREGEGA</sequence>
<organism evidence="1 2">
    <name type="scientific">Mycobacterium simulans</name>
    <dbReference type="NCBI Taxonomy" id="627089"/>
    <lineage>
        <taxon>Bacteria</taxon>
        <taxon>Bacillati</taxon>
        <taxon>Actinomycetota</taxon>
        <taxon>Actinomycetes</taxon>
        <taxon>Mycobacteriales</taxon>
        <taxon>Mycobacteriaceae</taxon>
        <taxon>Mycobacterium</taxon>
    </lineage>
</organism>
<proteinExistence type="predicted"/>